<evidence type="ECO:0000256" key="3">
    <source>
        <dbReference type="ARBA" id="ARBA00022801"/>
    </source>
</evidence>
<organism evidence="6 7">
    <name type="scientific">Chryseosolibacter indicus</name>
    <dbReference type="NCBI Taxonomy" id="2782351"/>
    <lineage>
        <taxon>Bacteria</taxon>
        <taxon>Pseudomonadati</taxon>
        <taxon>Bacteroidota</taxon>
        <taxon>Cytophagia</taxon>
        <taxon>Cytophagales</taxon>
        <taxon>Chryseotaleaceae</taxon>
        <taxon>Chryseosolibacter</taxon>
    </lineage>
</organism>
<dbReference type="Pfam" id="PF22244">
    <property type="entry name" value="GCE_fung"/>
    <property type="match status" value="1"/>
</dbReference>
<dbReference type="InterPro" id="IPR029058">
    <property type="entry name" value="AB_hydrolase_fold"/>
</dbReference>
<evidence type="ECO:0000313" key="6">
    <source>
        <dbReference type="EMBL" id="MBT1705822.1"/>
    </source>
</evidence>
<evidence type="ECO:0000313" key="7">
    <source>
        <dbReference type="Proteomes" id="UP000772618"/>
    </source>
</evidence>
<evidence type="ECO:0000256" key="1">
    <source>
        <dbReference type="ARBA" id="ARBA00022487"/>
    </source>
</evidence>
<keyword evidence="7" id="KW-1185">Reference proteome</keyword>
<reference evidence="6 7" key="1">
    <citation type="submission" date="2021-05" db="EMBL/GenBank/DDBJ databases">
        <title>A Polyphasic approach of four new species of the genus Ohtaekwangia: Ohtaekwangia histidinii sp. nov., Ohtaekwangia cretensis sp. nov., Ohtaekwangia indiensis sp. nov., Ohtaekwangia reichenbachii sp. nov. from diverse environment.</title>
        <authorList>
            <person name="Octaviana S."/>
        </authorList>
    </citation>
    <scope>NUCLEOTIDE SEQUENCE [LARGE SCALE GENOMIC DNA]</scope>
    <source>
        <strain evidence="6 7">PWU20</strain>
    </source>
</reference>
<dbReference type="InterPro" id="IPR054579">
    <property type="entry name" value="GCE-like_dom"/>
</dbReference>
<name>A0ABS5VWM1_9BACT</name>
<comment type="caution">
    <text evidence="6">The sequence shown here is derived from an EMBL/GenBank/DDBJ whole genome shotgun (WGS) entry which is preliminary data.</text>
</comment>
<keyword evidence="1" id="KW-0719">Serine esterase</keyword>
<proteinExistence type="predicted"/>
<feature type="signal peptide" evidence="4">
    <location>
        <begin position="1"/>
        <end position="18"/>
    </location>
</feature>
<gene>
    <name evidence="6" type="ORF">KK060_21200</name>
</gene>
<dbReference type="RefSeq" id="WP_254156021.1">
    <property type="nucleotide sequence ID" value="NZ_JAHESD010000069.1"/>
</dbReference>
<dbReference type="SUPFAM" id="SSF53474">
    <property type="entry name" value="alpha/beta-Hydrolases"/>
    <property type="match status" value="1"/>
</dbReference>
<sequence length="453" mass="49798">MKIAYLFFSSLLSITAFAQPSQAVMDSINAITQTDYENMLGQLGLKRSALRPGPSGNPSAPNAANRFEDKVNKYNLPNPLIFKDGRRVKGSSDWNRRRQEIIDEFENEIYGRLPSQLPSVKWVTISATDTVVGDLPIKEKRLKGIVDNTAYPAIKVEIELLLATPAKIEGAVPVVIEFGWIQNPFNRAPIQPIGLGSSTEPSWKEQLIMRGWGYAIMVPHSVQADHGAGLTQGIIGLVNKGKHRKPHDWGALRAWAWGASRTIDYLETDKDVDSKRLAIEGLSRYGKAAIVAMAFEPRLSLGFIGSSGAGGVKIMRRVFGEQVENLCSSAEYHWFAGNFIKYASKLTPDNLPVDAHELVALCAPRPVFISSGSPRVEGQWVDAKGMFLGGVHAGAVYRLLGKKDLDTTEFPALGTALTNGEIAYRQHAGGHSTGPNWSTWIAWACRYWGDCKY</sequence>
<dbReference type="Gene3D" id="3.40.50.1820">
    <property type="entry name" value="alpha/beta hydrolase"/>
    <property type="match status" value="1"/>
</dbReference>
<feature type="domain" description="4-O-methyl-glucuronoyl methylesterase-like" evidence="5">
    <location>
        <begin position="245"/>
        <end position="401"/>
    </location>
</feature>
<dbReference type="Proteomes" id="UP000772618">
    <property type="component" value="Unassembled WGS sequence"/>
</dbReference>
<keyword evidence="3" id="KW-0378">Hydrolase</keyword>
<evidence type="ECO:0000259" key="5">
    <source>
        <dbReference type="Pfam" id="PF22244"/>
    </source>
</evidence>
<keyword evidence="2 4" id="KW-0732">Signal</keyword>
<dbReference type="EMBL" id="JAHESD010000069">
    <property type="protein sequence ID" value="MBT1705822.1"/>
    <property type="molecule type" value="Genomic_DNA"/>
</dbReference>
<evidence type="ECO:0000256" key="2">
    <source>
        <dbReference type="ARBA" id="ARBA00022729"/>
    </source>
</evidence>
<protein>
    <submittedName>
        <fullName evidence="6">Acetylxylan esterase</fullName>
    </submittedName>
</protein>
<evidence type="ECO:0000256" key="4">
    <source>
        <dbReference type="SAM" id="SignalP"/>
    </source>
</evidence>
<feature type="chain" id="PRO_5045482100" evidence="4">
    <location>
        <begin position="19"/>
        <end position="453"/>
    </location>
</feature>
<accession>A0ABS5VWM1</accession>